<evidence type="ECO:0000313" key="1">
    <source>
        <dbReference type="EMBL" id="EFJ48307.1"/>
    </source>
</evidence>
<feature type="non-terminal residue" evidence="1">
    <location>
        <position position="1"/>
    </location>
</feature>
<dbReference type="GO" id="GO:0005634">
    <property type="term" value="C:nucleus"/>
    <property type="evidence" value="ECO:0007669"/>
    <property type="project" value="TreeGrafter"/>
</dbReference>
<dbReference type="AlphaFoldDB" id="D8TW50"/>
<dbReference type="OrthoDB" id="6050183at2759"/>
<organism evidence="2">
    <name type="scientific">Volvox carteri f. nagariensis</name>
    <dbReference type="NCBI Taxonomy" id="3068"/>
    <lineage>
        <taxon>Eukaryota</taxon>
        <taxon>Viridiplantae</taxon>
        <taxon>Chlorophyta</taxon>
        <taxon>core chlorophytes</taxon>
        <taxon>Chlorophyceae</taxon>
        <taxon>CS clade</taxon>
        <taxon>Chlamydomonadales</taxon>
        <taxon>Volvocaceae</taxon>
        <taxon>Volvox</taxon>
    </lineage>
</organism>
<dbReference type="GeneID" id="9617867"/>
<dbReference type="GO" id="GO:0061630">
    <property type="term" value="F:ubiquitin protein ligase activity"/>
    <property type="evidence" value="ECO:0007669"/>
    <property type="project" value="TreeGrafter"/>
</dbReference>
<dbReference type="GO" id="GO:0005886">
    <property type="term" value="C:plasma membrane"/>
    <property type="evidence" value="ECO:0007669"/>
    <property type="project" value="TreeGrafter"/>
</dbReference>
<dbReference type="PANTHER" id="PTHR45943:SF2">
    <property type="entry name" value="RING-TYPE DOMAIN-CONTAINING PROTEIN"/>
    <property type="match status" value="1"/>
</dbReference>
<protein>
    <submittedName>
        <fullName evidence="1">Uncharacterized protein</fullName>
    </submittedName>
</protein>
<keyword evidence="2" id="KW-1185">Reference proteome</keyword>
<proteinExistence type="predicted"/>
<dbReference type="InParanoid" id="D8TW50"/>
<dbReference type="KEGG" id="vcn:VOLCADRAFT_60572"/>
<evidence type="ECO:0000313" key="2">
    <source>
        <dbReference type="Proteomes" id="UP000001058"/>
    </source>
</evidence>
<dbReference type="eggNOG" id="KOG1428">
    <property type="taxonomic scope" value="Eukaryota"/>
</dbReference>
<reference evidence="1 2" key="1">
    <citation type="journal article" date="2010" name="Science">
        <title>Genomic analysis of organismal complexity in the multicellular green alga Volvox carteri.</title>
        <authorList>
            <person name="Prochnik S.E."/>
            <person name="Umen J."/>
            <person name="Nedelcu A.M."/>
            <person name="Hallmann A."/>
            <person name="Miller S.M."/>
            <person name="Nishii I."/>
            <person name="Ferris P."/>
            <person name="Kuo A."/>
            <person name="Mitros T."/>
            <person name="Fritz-Laylin L.K."/>
            <person name="Hellsten U."/>
            <person name="Chapman J."/>
            <person name="Simakov O."/>
            <person name="Rensing S.A."/>
            <person name="Terry A."/>
            <person name="Pangilinan J."/>
            <person name="Kapitonov V."/>
            <person name="Jurka J."/>
            <person name="Salamov A."/>
            <person name="Shapiro H."/>
            <person name="Schmutz J."/>
            <person name="Grimwood J."/>
            <person name="Lindquist E."/>
            <person name="Lucas S."/>
            <person name="Grigoriev I.V."/>
            <person name="Schmitt R."/>
            <person name="Kirk D."/>
            <person name="Rokhsar D.S."/>
        </authorList>
    </citation>
    <scope>NUCLEOTIDE SEQUENCE [LARGE SCALE GENOMIC DNA]</scope>
    <source>
        <strain evidence="2">f. Nagariensis / Eve</strain>
    </source>
</reference>
<dbReference type="STRING" id="3068.D8TW50"/>
<dbReference type="Proteomes" id="UP000001058">
    <property type="component" value="Unassembled WGS sequence"/>
</dbReference>
<dbReference type="EMBL" id="GL378340">
    <property type="protein sequence ID" value="EFJ48307.1"/>
    <property type="molecule type" value="Genomic_DNA"/>
</dbReference>
<sequence>LVCGECCARSAGTNCPRHGTSYIEWKCRYCCSLASWFCYGTTHMCDPCHKAAAYGLLPRPAVIGNGDTCKDPKCRLEGIPHPPPGREACLGCGMCRAGL</sequence>
<dbReference type="RefSeq" id="XP_002950561.1">
    <property type="nucleotide sequence ID" value="XM_002950515.1"/>
</dbReference>
<dbReference type="PANTHER" id="PTHR45943">
    <property type="entry name" value="E3 UBIQUITIN-PROTEIN LIGASE MYCBP2"/>
    <property type="match status" value="1"/>
</dbReference>
<gene>
    <name evidence="1" type="ORF">VOLCADRAFT_60572</name>
</gene>
<accession>D8TW50</accession>
<name>D8TW50_VOLCA</name>